<protein>
    <submittedName>
        <fullName evidence="2">Uncharacterized protein</fullName>
    </submittedName>
</protein>
<accession>A0ABR4HEF4</accession>
<dbReference type="EMBL" id="JBFXLT010000038">
    <property type="protein sequence ID" value="KAL2813690.1"/>
    <property type="molecule type" value="Genomic_DNA"/>
</dbReference>
<dbReference type="Proteomes" id="UP001610334">
    <property type="component" value="Unassembled WGS sequence"/>
</dbReference>
<organism evidence="2 3">
    <name type="scientific">Aspergillus granulosus</name>
    <dbReference type="NCBI Taxonomy" id="176169"/>
    <lineage>
        <taxon>Eukaryota</taxon>
        <taxon>Fungi</taxon>
        <taxon>Dikarya</taxon>
        <taxon>Ascomycota</taxon>
        <taxon>Pezizomycotina</taxon>
        <taxon>Eurotiomycetes</taxon>
        <taxon>Eurotiomycetidae</taxon>
        <taxon>Eurotiales</taxon>
        <taxon>Aspergillaceae</taxon>
        <taxon>Aspergillus</taxon>
        <taxon>Aspergillus subgen. Nidulantes</taxon>
    </lineage>
</organism>
<proteinExistence type="predicted"/>
<evidence type="ECO:0000313" key="3">
    <source>
        <dbReference type="Proteomes" id="UP001610334"/>
    </source>
</evidence>
<reference evidence="2 3" key="1">
    <citation type="submission" date="2024-07" db="EMBL/GenBank/DDBJ databases">
        <title>Section-level genome sequencing and comparative genomics of Aspergillus sections Usti and Cavernicolus.</title>
        <authorList>
            <consortium name="Lawrence Berkeley National Laboratory"/>
            <person name="Nybo J.L."/>
            <person name="Vesth T.C."/>
            <person name="Theobald S."/>
            <person name="Frisvad J.C."/>
            <person name="Larsen T.O."/>
            <person name="Kjaerboelling I."/>
            <person name="Rothschild-Mancinelli K."/>
            <person name="Lyhne E.K."/>
            <person name="Kogle M.E."/>
            <person name="Barry K."/>
            <person name="Clum A."/>
            <person name="Na H."/>
            <person name="Ledsgaard L."/>
            <person name="Lin J."/>
            <person name="Lipzen A."/>
            <person name="Kuo A."/>
            <person name="Riley R."/>
            <person name="Mondo S."/>
            <person name="Labutti K."/>
            <person name="Haridas S."/>
            <person name="Pangalinan J."/>
            <person name="Salamov A.A."/>
            <person name="Simmons B.A."/>
            <person name="Magnuson J.K."/>
            <person name="Chen J."/>
            <person name="Drula E."/>
            <person name="Henrissat B."/>
            <person name="Wiebenga A."/>
            <person name="Lubbers R.J."/>
            <person name="Gomes A.C."/>
            <person name="Makela M.R."/>
            <person name="Stajich J."/>
            <person name="Grigoriev I.V."/>
            <person name="Mortensen U.H."/>
            <person name="De Vries R.P."/>
            <person name="Baker S.E."/>
            <person name="Andersen M.R."/>
        </authorList>
    </citation>
    <scope>NUCLEOTIDE SEQUENCE [LARGE SCALE GENOMIC DNA]</scope>
    <source>
        <strain evidence="2 3">CBS 588.65</strain>
    </source>
</reference>
<evidence type="ECO:0000256" key="1">
    <source>
        <dbReference type="SAM" id="MobiDB-lite"/>
    </source>
</evidence>
<evidence type="ECO:0000313" key="2">
    <source>
        <dbReference type="EMBL" id="KAL2813690.1"/>
    </source>
</evidence>
<name>A0ABR4HEF4_9EURO</name>
<gene>
    <name evidence="2" type="ORF">BJX63DRAFT_211516</name>
</gene>
<comment type="caution">
    <text evidence="2">The sequence shown here is derived from an EMBL/GenBank/DDBJ whole genome shotgun (WGS) entry which is preliminary data.</text>
</comment>
<keyword evidence="3" id="KW-1185">Reference proteome</keyword>
<feature type="region of interest" description="Disordered" evidence="1">
    <location>
        <begin position="1"/>
        <end position="20"/>
    </location>
</feature>
<sequence length="162" mass="18652">MEISSPACNIASASSGGRDGSDLSSFMPGLLCFFELMPRFFFLRRCIKDSWQSMQKIPCDVRAYRKFSIFLLQFRHRKHWAQNACSPVRIARSSILFPQELQLYVQLLQINDPSPSRRRCASESRRVLHELQRKQSICHRFPAKKGKENVGQQLGCVNELAS</sequence>